<dbReference type="GO" id="GO:0043130">
    <property type="term" value="F:ubiquitin binding"/>
    <property type="evidence" value="ECO:0007669"/>
    <property type="project" value="InterPro"/>
</dbReference>
<evidence type="ECO:0000259" key="1">
    <source>
        <dbReference type="PROSITE" id="PS51140"/>
    </source>
</evidence>
<dbReference type="PROSITE" id="PS51140">
    <property type="entry name" value="CUE"/>
    <property type="match status" value="1"/>
</dbReference>
<keyword evidence="3" id="KW-1185">Reference proteome</keyword>
<dbReference type="OrthoDB" id="9990006at2759"/>
<gene>
    <name evidence="2" type="ORF">RFI_20136</name>
</gene>
<dbReference type="CDD" id="cd14279">
    <property type="entry name" value="CUE"/>
    <property type="match status" value="1"/>
</dbReference>
<dbReference type="InterPro" id="IPR003892">
    <property type="entry name" value="CUE"/>
</dbReference>
<evidence type="ECO:0000313" key="2">
    <source>
        <dbReference type="EMBL" id="ETO17192.1"/>
    </source>
</evidence>
<dbReference type="AlphaFoldDB" id="X6MUQ5"/>
<organism evidence="2 3">
    <name type="scientific">Reticulomyxa filosa</name>
    <dbReference type="NCBI Taxonomy" id="46433"/>
    <lineage>
        <taxon>Eukaryota</taxon>
        <taxon>Sar</taxon>
        <taxon>Rhizaria</taxon>
        <taxon>Retaria</taxon>
        <taxon>Foraminifera</taxon>
        <taxon>Monothalamids</taxon>
        <taxon>Reticulomyxidae</taxon>
        <taxon>Reticulomyxa</taxon>
    </lineage>
</organism>
<dbReference type="EMBL" id="ASPP01017118">
    <property type="protein sequence ID" value="ETO17192.1"/>
    <property type="molecule type" value="Genomic_DNA"/>
</dbReference>
<evidence type="ECO:0000313" key="3">
    <source>
        <dbReference type="Proteomes" id="UP000023152"/>
    </source>
</evidence>
<comment type="caution">
    <text evidence="2">The sequence shown here is derived from an EMBL/GenBank/DDBJ whole genome shotgun (WGS) entry which is preliminary data.</text>
</comment>
<name>X6MUQ5_RETFI</name>
<reference evidence="2 3" key="1">
    <citation type="journal article" date="2013" name="Curr. Biol.">
        <title>The Genome of the Foraminiferan Reticulomyxa filosa.</title>
        <authorList>
            <person name="Glockner G."/>
            <person name="Hulsmann N."/>
            <person name="Schleicher M."/>
            <person name="Noegel A.A."/>
            <person name="Eichinger L."/>
            <person name="Gallinger C."/>
            <person name="Pawlowski J."/>
            <person name="Sierra R."/>
            <person name="Euteneuer U."/>
            <person name="Pillet L."/>
            <person name="Moustafa A."/>
            <person name="Platzer M."/>
            <person name="Groth M."/>
            <person name="Szafranski K."/>
            <person name="Schliwa M."/>
        </authorList>
    </citation>
    <scope>NUCLEOTIDE SEQUENCE [LARGE SCALE GENOMIC DNA]</scope>
</reference>
<accession>X6MUQ5</accession>
<feature type="domain" description="CUE" evidence="1">
    <location>
        <begin position="1"/>
        <end position="40"/>
    </location>
</feature>
<dbReference type="SUPFAM" id="SSF56399">
    <property type="entry name" value="ADP-ribosylation"/>
    <property type="match status" value="1"/>
</dbReference>
<proteinExistence type="predicted"/>
<sequence>MLEHLQQIFPKIDKEVIGEAWKYCNGNSDETKTMLILITENTTTLEHQKYLMQLFKDFGTKVEKTKILQTWKNSNQIFIETGVKMQEICCNYNTNNHHNLLNILHHQIRENVYRIFGIIEYYLQCFGFEKCNDNNCYNLNENIQLLTLWKYYKAFANEQIIYKRRYYVPTTVCMLSNRKWKDYEIVFNYQHRTIMLLKSLQVGNPKKSSLEFNVHIQYYNDFSNVDNTHAKWACLVLNHIWYFRAIDWQDRDDLSNCLSDENGELILNDKILTILDELKILYQMIFTNIWDIHFNYGIFVQFYCIVVNIHHKWPYLDFYLQEAINILHKHERRKESEIELYCRLKNVRLENIKEIKSGFFISYVSTSDDIQVAQMFRNDQGCILHFHPSMRKVDKISSCDVSWLSPYKHECETLFSRSFVNPTKDEKLQKEEFAWNAKVENEDVYTQMILLTCAQYDKFCK</sequence>
<protein>
    <recommendedName>
        <fullName evidence="1">CUE domain-containing protein</fullName>
    </recommendedName>
</protein>
<dbReference type="Proteomes" id="UP000023152">
    <property type="component" value="Unassembled WGS sequence"/>
</dbReference>